<dbReference type="AlphaFoldDB" id="A0A6A4IRY8"/>
<reference evidence="1" key="1">
    <citation type="journal article" date="2021" name="Mol. Ecol. Resour.">
        <title>Apolygus lucorum genome provides insights into omnivorousness and mesophyll feeding.</title>
        <authorList>
            <person name="Liu Y."/>
            <person name="Liu H."/>
            <person name="Wang H."/>
            <person name="Huang T."/>
            <person name="Liu B."/>
            <person name="Yang B."/>
            <person name="Yin L."/>
            <person name="Li B."/>
            <person name="Zhang Y."/>
            <person name="Zhang S."/>
            <person name="Jiang F."/>
            <person name="Zhang X."/>
            <person name="Ren Y."/>
            <person name="Wang B."/>
            <person name="Wang S."/>
            <person name="Lu Y."/>
            <person name="Wu K."/>
            <person name="Fan W."/>
            <person name="Wang G."/>
        </authorList>
    </citation>
    <scope>NUCLEOTIDE SEQUENCE</scope>
    <source>
        <strain evidence="1">12Hb</strain>
    </source>
</reference>
<protein>
    <submittedName>
        <fullName evidence="1">Uncharacterized protein</fullName>
    </submittedName>
</protein>
<sequence length="276" mass="32043">MKLLWAAVVVVVYLVSSSIGFTVPDKADFLSEIELEDFQKDRNLPTLLRFLEKGTWEYKKAILLTLADFSAAIPESLAYLRKPLLTVGKLLDSKLKPFLKYLRYNQYETRFVEKNIIREEYVNLWRSAALALFDVEKTQLDLKNLREKGFPLMEFVKPPASGVDAPVMVELELFHNLVMQLLDSIANTVENVGLYLKGEFEKVMNSGFMLKQQLLDLAGKIRAQLGEYRNIIRNHKEELSHYVIRKSNTAYQKLLANHWNLMRLEEFIGLQNYPLH</sequence>
<dbReference type="EMBL" id="WIXP02000008">
    <property type="protein sequence ID" value="KAF6207017.1"/>
    <property type="molecule type" value="Genomic_DNA"/>
</dbReference>
<evidence type="ECO:0000313" key="2">
    <source>
        <dbReference type="Proteomes" id="UP000466442"/>
    </source>
</evidence>
<proteinExistence type="predicted"/>
<evidence type="ECO:0000313" key="1">
    <source>
        <dbReference type="EMBL" id="KAF6207017.1"/>
    </source>
</evidence>
<name>A0A6A4IRY8_APOLU</name>
<gene>
    <name evidence="1" type="ORF">GE061_018255</name>
</gene>
<organism evidence="1 2">
    <name type="scientific">Apolygus lucorum</name>
    <name type="common">Small green plant bug</name>
    <name type="synonym">Lygocoris lucorum</name>
    <dbReference type="NCBI Taxonomy" id="248454"/>
    <lineage>
        <taxon>Eukaryota</taxon>
        <taxon>Metazoa</taxon>
        <taxon>Ecdysozoa</taxon>
        <taxon>Arthropoda</taxon>
        <taxon>Hexapoda</taxon>
        <taxon>Insecta</taxon>
        <taxon>Pterygota</taxon>
        <taxon>Neoptera</taxon>
        <taxon>Paraneoptera</taxon>
        <taxon>Hemiptera</taxon>
        <taxon>Heteroptera</taxon>
        <taxon>Panheteroptera</taxon>
        <taxon>Cimicomorpha</taxon>
        <taxon>Miridae</taxon>
        <taxon>Mirini</taxon>
        <taxon>Apolygus</taxon>
    </lineage>
</organism>
<comment type="caution">
    <text evidence="1">The sequence shown here is derived from an EMBL/GenBank/DDBJ whole genome shotgun (WGS) entry which is preliminary data.</text>
</comment>
<accession>A0A6A4IRY8</accession>
<dbReference type="Proteomes" id="UP000466442">
    <property type="component" value="Unassembled WGS sequence"/>
</dbReference>
<keyword evidence="2" id="KW-1185">Reference proteome</keyword>